<evidence type="ECO:0000313" key="2">
    <source>
        <dbReference type="Proteomes" id="UP001519887"/>
    </source>
</evidence>
<dbReference type="Pfam" id="PF10844">
    <property type="entry name" value="DUF2577"/>
    <property type="match status" value="1"/>
</dbReference>
<comment type="caution">
    <text evidence="1">The sequence shown here is derived from an EMBL/GenBank/DDBJ whole genome shotgun (WGS) entry which is preliminary data.</text>
</comment>
<evidence type="ECO:0000313" key="1">
    <source>
        <dbReference type="EMBL" id="MBW7458397.1"/>
    </source>
</evidence>
<protein>
    <submittedName>
        <fullName evidence="1">DUF2577 domain-containing protein</fullName>
    </submittedName>
</protein>
<organism evidence="1 2">
    <name type="scientific">Paenibacillus sepulcri</name>
    <dbReference type="NCBI Taxonomy" id="359917"/>
    <lineage>
        <taxon>Bacteria</taxon>
        <taxon>Bacillati</taxon>
        <taxon>Bacillota</taxon>
        <taxon>Bacilli</taxon>
        <taxon>Bacillales</taxon>
        <taxon>Paenibacillaceae</taxon>
        <taxon>Paenibacillus</taxon>
    </lineage>
</organism>
<keyword evidence="2" id="KW-1185">Reference proteome</keyword>
<reference evidence="1 2" key="1">
    <citation type="submission" date="2021-07" db="EMBL/GenBank/DDBJ databases">
        <title>Paenibacillus radiodurans sp. nov., isolated from the southeastern edge of Tengger Desert.</title>
        <authorList>
            <person name="Zhang G."/>
        </authorList>
    </citation>
    <scope>NUCLEOTIDE SEQUENCE [LARGE SCALE GENOMIC DNA]</scope>
    <source>
        <strain evidence="1 2">CCM 7311</strain>
    </source>
</reference>
<dbReference type="Proteomes" id="UP001519887">
    <property type="component" value="Unassembled WGS sequence"/>
</dbReference>
<proteinExistence type="predicted"/>
<dbReference type="RefSeq" id="WP_210046064.1">
    <property type="nucleotide sequence ID" value="NZ_JBHLVU010000028.1"/>
</dbReference>
<name>A0ABS7CC04_9BACL</name>
<dbReference type="EMBL" id="JAHZIK010001181">
    <property type="protein sequence ID" value="MBW7458397.1"/>
    <property type="molecule type" value="Genomic_DNA"/>
</dbReference>
<dbReference type="InterPro" id="IPR022555">
    <property type="entry name" value="DUF2577"/>
</dbReference>
<accession>A0ABS7CC04</accession>
<sequence>MGSLLDVIKSAAGHAVEAGSPVNILYGNVVHASPLEVNVDQRFTLTADFLVLAENVQPYELMIGSTNYVIRPGLAAGDRVLMLRVQGGNRFVILDKVVGG</sequence>
<gene>
    <name evidence="1" type="ORF">K0U00_30590</name>
</gene>